<dbReference type="CDD" id="cd03801">
    <property type="entry name" value="GT4_PimA-like"/>
    <property type="match status" value="1"/>
</dbReference>
<dbReference type="SUPFAM" id="SSF53448">
    <property type="entry name" value="Nucleotide-diphospho-sugar transferases"/>
    <property type="match status" value="1"/>
</dbReference>
<dbReference type="InterPro" id="IPR050194">
    <property type="entry name" value="Glycosyltransferase_grp1"/>
</dbReference>
<feature type="region of interest" description="Disordered" evidence="2">
    <location>
        <begin position="751"/>
        <end position="774"/>
    </location>
</feature>
<protein>
    <recommendedName>
        <fullName evidence="7">Glycosyltransferase</fullName>
    </recommendedName>
</protein>
<dbReference type="EMBL" id="BOMQ01000008">
    <property type="protein sequence ID" value="GIE46948.1"/>
    <property type="molecule type" value="Genomic_DNA"/>
</dbReference>
<dbReference type="Gene3D" id="3.90.550.10">
    <property type="entry name" value="Spore Coat Polysaccharide Biosynthesis Protein SpsA, Chain A"/>
    <property type="match status" value="1"/>
</dbReference>
<dbReference type="InterPro" id="IPR029044">
    <property type="entry name" value="Nucleotide-diphossugar_trans"/>
</dbReference>
<name>A0A919JA63_9ACTN</name>
<proteinExistence type="predicted"/>
<evidence type="ECO:0008006" key="7">
    <source>
        <dbReference type="Google" id="ProtNLM"/>
    </source>
</evidence>
<organism evidence="5 6">
    <name type="scientific">Actinoplanes nipponensis</name>
    <dbReference type="NCBI Taxonomy" id="135950"/>
    <lineage>
        <taxon>Bacteria</taxon>
        <taxon>Bacillati</taxon>
        <taxon>Actinomycetota</taxon>
        <taxon>Actinomycetes</taxon>
        <taxon>Micromonosporales</taxon>
        <taxon>Micromonosporaceae</taxon>
        <taxon>Actinoplanes</taxon>
    </lineage>
</organism>
<dbReference type="GO" id="GO:0016757">
    <property type="term" value="F:glycosyltransferase activity"/>
    <property type="evidence" value="ECO:0007669"/>
    <property type="project" value="InterPro"/>
</dbReference>
<gene>
    <name evidence="5" type="ORF">Ani05nite_04820</name>
</gene>
<keyword evidence="1" id="KW-0808">Transferase</keyword>
<evidence type="ECO:0000259" key="4">
    <source>
        <dbReference type="Pfam" id="PF00535"/>
    </source>
</evidence>
<dbReference type="InterPro" id="IPR001296">
    <property type="entry name" value="Glyco_trans_1"/>
</dbReference>
<sequence>MRPGMRLGVFVDAPFHRDPAVAAGALHVHPDAYSFLLFVCAVAERFGALTVFGRQAADAGGLVAVPASEQVRLCGLPAYDSLRDVGRVLRVTAPTARTMWRGLRDVDVLWAMGPHPFGVVGGLLATARGRTVVLGVRQETGEYFKARLTPGQVPLRALLSGLEGGYRLLGRRWRVTAVGSVVARRYGAPRPGVLDMVVPLVRGSQRRTTGAGPLDSVRLITVGRLAVDKNPGLLVEAMAALERRHPGRFRLDWIGTGPLEAQTRQRVDAAGLAHAVSFAGFLPFGPALLERYAAADIFVHVALTEGVPQVLLEAAALGVPIVATRVGGVGDAMDQGRCAVLVPPSDCGALVEAIERVSDLPALRQTIASNATERFADRTLEHESTRVAEFLATGARAPRPSPRRSIEEANPVPADDARTTVTVLIPVLNERRCIRQAVRSLQDQDYRGPVEFVFIDGGSTDGTRDILAGLAAEDPRIRVLDNPRRIAPAALNIGLAATAGEYIVRVDAHSVYPRDYLSLGIARISRGDVASVSGPQLARGSGPWSRRIAAALTTKLGVGEARFRTPVDGEVEVDSGFVGVWRRSTLVEAGGWNEEVAPGEDGELAATIRERGGRIVCLPGMAAEYAPRNNLRELARQYWAYGRSRVQTARLHPDSLRRSHVLAPALAGTVLAAAAGPRRVRTAARTTIGVYALTTAAVSLSKAGELAPRDVAALPAVFGTMHLSWGFGFLWGCLKFGPPVRALTTVATHPLRPLPHQRRPSPAGTPVPAQTRRR</sequence>
<dbReference type="InterPro" id="IPR001173">
    <property type="entry name" value="Glyco_trans_2-like"/>
</dbReference>
<evidence type="ECO:0000256" key="2">
    <source>
        <dbReference type="SAM" id="MobiDB-lite"/>
    </source>
</evidence>
<dbReference type="Proteomes" id="UP000647172">
    <property type="component" value="Unassembled WGS sequence"/>
</dbReference>
<evidence type="ECO:0000256" key="1">
    <source>
        <dbReference type="ARBA" id="ARBA00022679"/>
    </source>
</evidence>
<reference evidence="5" key="1">
    <citation type="submission" date="2021-01" db="EMBL/GenBank/DDBJ databases">
        <title>Whole genome shotgun sequence of Actinoplanes nipponensis NBRC 14063.</title>
        <authorList>
            <person name="Komaki H."/>
            <person name="Tamura T."/>
        </authorList>
    </citation>
    <scope>NUCLEOTIDE SEQUENCE</scope>
    <source>
        <strain evidence="5">NBRC 14063</strain>
    </source>
</reference>
<evidence type="ECO:0000313" key="5">
    <source>
        <dbReference type="EMBL" id="GIE46948.1"/>
    </source>
</evidence>
<dbReference type="Pfam" id="PF00534">
    <property type="entry name" value="Glycos_transf_1"/>
    <property type="match status" value="1"/>
</dbReference>
<accession>A0A919JA63</accession>
<dbReference type="PANTHER" id="PTHR45947:SF3">
    <property type="entry name" value="SULFOQUINOVOSYL TRANSFERASE SQD2"/>
    <property type="match status" value="1"/>
</dbReference>
<evidence type="ECO:0000313" key="6">
    <source>
        <dbReference type="Proteomes" id="UP000647172"/>
    </source>
</evidence>
<dbReference type="PANTHER" id="PTHR45947">
    <property type="entry name" value="SULFOQUINOVOSYL TRANSFERASE SQD2"/>
    <property type="match status" value="1"/>
</dbReference>
<evidence type="ECO:0000259" key="3">
    <source>
        <dbReference type="Pfam" id="PF00534"/>
    </source>
</evidence>
<dbReference type="RefSeq" id="WP_203763921.1">
    <property type="nucleotide sequence ID" value="NZ_BAAAYJ010000088.1"/>
</dbReference>
<dbReference type="SUPFAM" id="SSF53756">
    <property type="entry name" value="UDP-Glycosyltransferase/glycogen phosphorylase"/>
    <property type="match status" value="1"/>
</dbReference>
<comment type="caution">
    <text evidence="5">The sequence shown here is derived from an EMBL/GenBank/DDBJ whole genome shotgun (WGS) entry which is preliminary data.</text>
</comment>
<keyword evidence="6" id="KW-1185">Reference proteome</keyword>
<feature type="domain" description="Glycosyltransferase 2-like" evidence="4">
    <location>
        <begin position="422"/>
        <end position="548"/>
    </location>
</feature>
<dbReference type="CDD" id="cd02525">
    <property type="entry name" value="Succinoglycan_BP_ExoA"/>
    <property type="match status" value="1"/>
</dbReference>
<feature type="domain" description="Glycosyl transferase family 1" evidence="3">
    <location>
        <begin position="217"/>
        <end position="373"/>
    </location>
</feature>
<dbReference type="Pfam" id="PF00535">
    <property type="entry name" value="Glycos_transf_2"/>
    <property type="match status" value="1"/>
</dbReference>
<dbReference type="AlphaFoldDB" id="A0A919JA63"/>
<dbReference type="Gene3D" id="3.40.50.2000">
    <property type="entry name" value="Glycogen Phosphorylase B"/>
    <property type="match status" value="2"/>
</dbReference>